<evidence type="ECO:0000256" key="1">
    <source>
        <dbReference type="ARBA" id="ARBA00023098"/>
    </source>
</evidence>
<reference evidence="4" key="1">
    <citation type="journal article" date="2020" name="Nature">
        <title>Giant virus diversity and host interactions through global metagenomics.</title>
        <authorList>
            <person name="Schulz F."/>
            <person name="Roux S."/>
            <person name="Paez-Espino D."/>
            <person name="Jungbluth S."/>
            <person name="Walsh D.A."/>
            <person name="Denef V.J."/>
            <person name="McMahon K.D."/>
            <person name="Konstantinidis K.T."/>
            <person name="Eloe-Fadrosh E.A."/>
            <person name="Kyrpides N.C."/>
            <person name="Woyke T."/>
        </authorList>
    </citation>
    <scope>NUCLEOTIDE SEQUENCE</scope>
    <source>
        <strain evidence="4">GVMAG-M-3300024258-28</strain>
    </source>
</reference>
<dbReference type="SUPFAM" id="SSF52151">
    <property type="entry name" value="FabD/lysophospholipase-like"/>
    <property type="match status" value="1"/>
</dbReference>
<feature type="domain" description="PNPLA" evidence="3">
    <location>
        <begin position="12"/>
        <end position="196"/>
    </location>
</feature>
<organism evidence="4">
    <name type="scientific">viral metagenome</name>
    <dbReference type="NCBI Taxonomy" id="1070528"/>
    <lineage>
        <taxon>unclassified sequences</taxon>
        <taxon>metagenomes</taxon>
        <taxon>organismal metagenomes</taxon>
    </lineage>
</organism>
<dbReference type="Pfam" id="PF01734">
    <property type="entry name" value="Patatin"/>
    <property type="match status" value="1"/>
</dbReference>
<evidence type="ECO:0000259" key="3">
    <source>
        <dbReference type="PROSITE" id="PS51635"/>
    </source>
</evidence>
<dbReference type="AlphaFoldDB" id="A0A6C0INE1"/>
<keyword evidence="2" id="KW-0472">Membrane</keyword>
<sequence length="295" mass="33794">MIENREHKIEHIVMSGGGLIMLPFYGYLRDSAKKGLWKLETIKTIYGTSAGAIMGMIICLNLEWDLLDNYIINRPWKHVFNINVEEVLSILTNKGLKNKDCLIKVFKPMFETKNVSLDITLKEFYEINHIDLHLFITEINTFTCIDVSHLTHPDWKLVDAVYISAAVPILFSPFYVENICYVDGGFLNNFPLLSCIHNEKCANENILPLDIDNEMQPIDTTTSLFELLLILFVYILQKLNNRSNYPQLENTVSIDFPSTSLRSINELIEDAGKREELIQHGASFVKSNTPTETTD</sequence>
<feature type="transmembrane region" description="Helical" evidence="2">
    <location>
        <begin position="12"/>
        <end position="28"/>
    </location>
</feature>
<dbReference type="PANTHER" id="PTHR46394:SF1">
    <property type="entry name" value="PNPLA DOMAIN-CONTAINING PROTEIN"/>
    <property type="match status" value="1"/>
</dbReference>
<keyword evidence="2" id="KW-1133">Transmembrane helix</keyword>
<keyword evidence="1" id="KW-0443">Lipid metabolism</keyword>
<dbReference type="EMBL" id="MN740219">
    <property type="protein sequence ID" value="QHT94339.1"/>
    <property type="molecule type" value="Genomic_DNA"/>
</dbReference>
<dbReference type="InterPro" id="IPR016035">
    <property type="entry name" value="Acyl_Trfase/lysoPLipase"/>
</dbReference>
<dbReference type="InterPro" id="IPR002641">
    <property type="entry name" value="PNPLA_dom"/>
</dbReference>
<name>A0A6C0INE1_9ZZZZ</name>
<evidence type="ECO:0000256" key="2">
    <source>
        <dbReference type="SAM" id="Phobius"/>
    </source>
</evidence>
<protein>
    <recommendedName>
        <fullName evidence="3">PNPLA domain-containing protein</fullName>
    </recommendedName>
</protein>
<keyword evidence="2" id="KW-0812">Transmembrane</keyword>
<accession>A0A6C0INE1</accession>
<dbReference type="GO" id="GO:0006629">
    <property type="term" value="P:lipid metabolic process"/>
    <property type="evidence" value="ECO:0007669"/>
    <property type="project" value="UniProtKB-KW"/>
</dbReference>
<proteinExistence type="predicted"/>
<feature type="transmembrane region" description="Helical" evidence="2">
    <location>
        <begin position="48"/>
        <end position="67"/>
    </location>
</feature>
<dbReference type="InterPro" id="IPR052580">
    <property type="entry name" value="Lipid_Hydrolase"/>
</dbReference>
<evidence type="ECO:0000313" key="4">
    <source>
        <dbReference type="EMBL" id="QHT94339.1"/>
    </source>
</evidence>
<dbReference type="PROSITE" id="PS51635">
    <property type="entry name" value="PNPLA"/>
    <property type="match status" value="1"/>
</dbReference>
<dbReference type="Gene3D" id="3.40.1090.10">
    <property type="entry name" value="Cytosolic phospholipase A2 catalytic domain"/>
    <property type="match status" value="1"/>
</dbReference>
<dbReference type="PANTHER" id="PTHR46394">
    <property type="entry name" value="ANNEXIN"/>
    <property type="match status" value="1"/>
</dbReference>